<dbReference type="EMBL" id="JBHFEH010000022">
    <property type="protein sequence ID" value="KAL2053278.1"/>
    <property type="molecule type" value="Genomic_DNA"/>
</dbReference>
<sequence length="182" mass="19802">MLDVSAGLRHLAEMLEAERFSTPEDAVRGQPFGPKNHDAVTLTLDYVRNIIEEEGPFHGVIGASEGAGAAATVLINELEISYKNGRRPEMQCGIFFVGIPALKVAGKGWVLSDETDQRITVPTCHVYSENDPLVMGSKALRDICQPNGRTLILHENGHTIPHEKWLMADVGKFVRGLSQGAA</sequence>
<dbReference type="PANTHER" id="PTHR48070:SF4">
    <property type="entry name" value="ESTERASE ALNB"/>
    <property type="match status" value="1"/>
</dbReference>
<evidence type="ECO:0000256" key="1">
    <source>
        <dbReference type="ARBA" id="ARBA00022801"/>
    </source>
</evidence>
<organism evidence="3 4">
    <name type="scientific">Lepraria finkii</name>
    <dbReference type="NCBI Taxonomy" id="1340010"/>
    <lineage>
        <taxon>Eukaryota</taxon>
        <taxon>Fungi</taxon>
        <taxon>Dikarya</taxon>
        <taxon>Ascomycota</taxon>
        <taxon>Pezizomycotina</taxon>
        <taxon>Lecanoromycetes</taxon>
        <taxon>OSLEUM clade</taxon>
        <taxon>Lecanoromycetidae</taxon>
        <taxon>Lecanorales</taxon>
        <taxon>Lecanorineae</taxon>
        <taxon>Stereocaulaceae</taxon>
        <taxon>Lepraria</taxon>
    </lineage>
</organism>
<dbReference type="Gene3D" id="3.40.50.1820">
    <property type="entry name" value="alpha/beta hydrolase"/>
    <property type="match status" value="1"/>
</dbReference>
<dbReference type="PANTHER" id="PTHR48070">
    <property type="entry name" value="ESTERASE OVCA2"/>
    <property type="match status" value="1"/>
</dbReference>
<name>A0ABR4B5Y7_9LECA</name>
<keyword evidence="4" id="KW-1185">Reference proteome</keyword>
<reference evidence="3 4" key="1">
    <citation type="submission" date="2024-09" db="EMBL/GenBank/DDBJ databases">
        <title>Rethinking Asexuality: The Enigmatic Case of Functional Sexual Genes in Lepraria (Stereocaulaceae).</title>
        <authorList>
            <person name="Doellman M."/>
            <person name="Sun Y."/>
            <person name="Barcenas-Pena A."/>
            <person name="Lumbsch H.T."/>
            <person name="Grewe F."/>
        </authorList>
    </citation>
    <scope>NUCLEOTIDE SEQUENCE [LARGE SCALE GENOMIC DNA]</scope>
    <source>
        <strain evidence="3 4">Grewe 0041</strain>
    </source>
</reference>
<evidence type="ECO:0000313" key="3">
    <source>
        <dbReference type="EMBL" id="KAL2053278.1"/>
    </source>
</evidence>
<evidence type="ECO:0000313" key="4">
    <source>
        <dbReference type="Proteomes" id="UP001590951"/>
    </source>
</evidence>
<accession>A0ABR4B5Y7</accession>
<keyword evidence="1" id="KW-0378">Hydrolase</keyword>
<dbReference type="Proteomes" id="UP001590951">
    <property type="component" value="Unassembled WGS sequence"/>
</dbReference>
<proteinExistence type="predicted"/>
<dbReference type="Pfam" id="PF03959">
    <property type="entry name" value="FSH1"/>
    <property type="match status" value="1"/>
</dbReference>
<feature type="domain" description="Serine hydrolase" evidence="2">
    <location>
        <begin position="36"/>
        <end position="164"/>
    </location>
</feature>
<dbReference type="InterPro" id="IPR005645">
    <property type="entry name" value="FSH-like_dom"/>
</dbReference>
<comment type="caution">
    <text evidence="3">The sequence shown here is derived from an EMBL/GenBank/DDBJ whole genome shotgun (WGS) entry which is preliminary data.</text>
</comment>
<dbReference type="SUPFAM" id="SSF53474">
    <property type="entry name" value="alpha/beta-Hydrolases"/>
    <property type="match status" value="1"/>
</dbReference>
<dbReference type="InterPro" id="IPR050593">
    <property type="entry name" value="LovG"/>
</dbReference>
<evidence type="ECO:0000259" key="2">
    <source>
        <dbReference type="Pfam" id="PF03959"/>
    </source>
</evidence>
<gene>
    <name evidence="3" type="ORF">ABVK25_006603</name>
</gene>
<dbReference type="InterPro" id="IPR029058">
    <property type="entry name" value="AB_hydrolase_fold"/>
</dbReference>
<protein>
    <recommendedName>
        <fullName evidence="2">Serine hydrolase domain-containing protein</fullName>
    </recommendedName>
</protein>